<feature type="binding site" description="axial binding residue" evidence="13">
    <location>
        <position position="157"/>
    </location>
    <ligand>
        <name>heme</name>
        <dbReference type="ChEBI" id="CHEBI:30413"/>
    </ligand>
    <ligandPart>
        <name>Fe</name>
        <dbReference type="ChEBI" id="CHEBI:18248"/>
    </ligandPart>
</feature>
<keyword evidence="10 13" id="KW-0408">Iron</keyword>
<evidence type="ECO:0000256" key="4">
    <source>
        <dbReference type="ARBA" id="ARBA00010617"/>
    </source>
</evidence>
<accession>A0AAV2PPC2</accession>
<evidence type="ECO:0000313" key="16">
    <source>
        <dbReference type="Proteomes" id="UP001497623"/>
    </source>
</evidence>
<keyword evidence="16" id="KW-1185">Reference proteome</keyword>
<dbReference type="Pfam" id="PF00067">
    <property type="entry name" value="p450"/>
    <property type="match status" value="1"/>
</dbReference>
<evidence type="ECO:0000256" key="14">
    <source>
        <dbReference type="RuleBase" id="RU000461"/>
    </source>
</evidence>
<keyword evidence="11 14" id="KW-0503">Monooxygenase</keyword>
<protein>
    <recommendedName>
        <fullName evidence="17">Cytochrome P450</fullName>
    </recommendedName>
</protein>
<keyword evidence="12" id="KW-0472">Membrane</keyword>
<dbReference type="PANTHER" id="PTHR24292">
    <property type="entry name" value="CYTOCHROME P450"/>
    <property type="match status" value="1"/>
</dbReference>
<name>A0AAV2PPC2_MEGNR</name>
<dbReference type="Proteomes" id="UP001497623">
    <property type="component" value="Unassembled WGS sequence"/>
</dbReference>
<comment type="subcellular location">
    <subcellularLocation>
        <location evidence="3">Endoplasmic reticulum membrane</location>
        <topology evidence="3">Peripheral membrane protein</topology>
    </subcellularLocation>
    <subcellularLocation>
        <location evidence="2">Microsome membrane</location>
        <topology evidence="2">Peripheral membrane protein</topology>
    </subcellularLocation>
</comment>
<comment type="cofactor">
    <cofactor evidence="1 13">
        <name>heme</name>
        <dbReference type="ChEBI" id="CHEBI:30413"/>
    </cofactor>
</comment>
<dbReference type="GO" id="GO:0004497">
    <property type="term" value="F:monooxygenase activity"/>
    <property type="evidence" value="ECO:0007669"/>
    <property type="project" value="UniProtKB-KW"/>
</dbReference>
<feature type="non-terminal residue" evidence="15">
    <location>
        <position position="1"/>
    </location>
</feature>
<dbReference type="GO" id="GO:0005506">
    <property type="term" value="F:iron ion binding"/>
    <property type="evidence" value="ECO:0007669"/>
    <property type="project" value="InterPro"/>
</dbReference>
<sequence length="213" mass="24143">AISDKTVIASSVIFLLAGFDTVKNSLVVLLHLLAANPSVQQKLRQEIQDNVDKDGTLTYQSLMEAKYLDACVSETQRMVPAVGVFLERKCTKNYMVPGTEMLIEKNILVQFSVWNLHRDERYWSDPNTFNPDNFMPPNKKNVVMGSFLPFGIGPRNCIAQRFALMELKILTARMLQEFQLSVVPGREELEMKKGPILRPGDTMPIVLTPLREE</sequence>
<dbReference type="GO" id="GO:0016705">
    <property type="term" value="F:oxidoreductase activity, acting on paired donors, with incorporation or reduction of molecular oxygen"/>
    <property type="evidence" value="ECO:0007669"/>
    <property type="project" value="InterPro"/>
</dbReference>
<dbReference type="InterPro" id="IPR002401">
    <property type="entry name" value="Cyt_P450_E_grp-I"/>
</dbReference>
<organism evidence="15 16">
    <name type="scientific">Meganyctiphanes norvegica</name>
    <name type="common">Northern krill</name>
    <name type="synonym">Thysanopoda norvegica</name>
    <dbReference type="NCBI Taxonomy" id="48144"/>
    <lineage>
        <taxon>Eukaryota</taxon>
        <taxon>Metazoa</taxon>
        <taxon>Ecdysozoa</taxon>
        <taxon>Arthropoda</taxon>
        <taxon>Crustacea</taxon>
        <taxon>Multicrustacea</taxon>
        <taxon>Malacostraca</taxon>
        <taxon>Eumalacostraca</taxon>
        <taxon>Eucarida</taxon>
        <taxon>Euphausiacea</taxon>
        <taxon>Euphausiidae</taxon>
        <taxon>Meganyctiphanes</taxon>
    </lineage>
</organism>
<evidence type="ECO:0000256" key="13">
    <source>
        <dbReference type="PIRSR" id="PIRSR602401-1"/>
    </source>
</evidence>
<dbReference type="InterPro" id="IPR036396">
    <property type="entry name" value="Cyt_P450_sf"/>
</dbReference>
<evidence type="ECO:0000256" key="12">
    <source>
        <dbReference type="ARBA" id="ARBA00023136"/>
    </source>
</evidence>
<comment type="caution">
    <text evidence="15">The sequence shown here is derived from an EMBL/GenBank/DDBJ whole genome shotgun (WGS) entry which is preliminary data.</text>
</comment>
<dbReference type="Gene3D" id="1.10.630.10">
    <property type="entry name" value="Cytochrome P450"/>
    <property type="match status" value="1"/>
</dbReference>
<keyword evidence="8" id="KW-0492">Microsome</keyword>
<evidence type="ECO:0000256" key="6">
    <source>
        <dbReference type="ARBA" id="ARBA00022723"/>
    </source>
</evidence>
<dbReference type="PRINTS" id="PR00385">
    <property type="entry name" value="P450"/>
</dbReference>
<dbReference type="GO" id="GO:0020037">
    <property type="term" value="F:heme binding"/>
    <property type="evidence" value="ECO:0007669"/>
    <property type="project" value="InterPro"/>
</dbReference>
<dbReference type="PROSITE" id="PS00086">
    <property type="entry name" value="CYTOCHROME_P450"/>
    <property type="match status" value="1"/>
</dbReference>
<evidence type="ECO:0008006" key="17">
    <source>
        <dbReference type="Google" id="ProtNLM"/>
    </source>
</evidence>
<dbReference type="EMBL" id="CAXKWB010000848">
    <property type="protein sequence ID" value="CAL4062457.1"/>
    <property type="molecule type" value="Genomic_DNA"/>
</dbReference>
<dbReference type="InterPro" id="IPR001128">
    <property type="entry name" value="Cyt_P450"/>
</dbReference>
<dbReference type="PANTHER" id="PTHR24292:SF102">
    <property type="entry name" value="CYTOCHROME P450 FAMILY-RELATED"/>
    <property type="match status" value="1"/>
</dbReference>
<keyword evidence="9 14" id="KW-0560">Oxidoreductase</keyword>
<proteinExistence type="inferred from homology"/>
<evidence type="ECO:0000256" key="5">
    <source>
        <dbReference type="ARBA" id="ARBA00022617"/>
    </source>
</evidence>
<gene>
    <name evidence="15" type="ORF">MNOR_LOCUS2692</name>
</gene>
<dbReference type="AlphaFoldDB" id="A0AAV2PPC2"/>
<evidence type="ECO:0000256" key="2">
    <source>
        <dbReference type="ARBA" id="ARBA00004174"/>
    </source>
</evidence>
<evidence type="ECO:0000256" key="8">
    <source>
        <dbReference type="ARBA" id="ARBA00022848"/>
    </source>
</evidence>
<dbReference type="PRINTS" id="PR00463">
    <property type="entry name" value="EP450I"/>
</dbReference>
<evidence type="ECO:0000256" key="9">
    <source>
        <dbReference type="ARBA" id="ARBA00023002"/>
    </source>
</evidence>
<dbReference type="InterPro" id="IPR050476">
    <property type="entry name" value="Insect_CytP450_Detox"/>
</dbReference>
<dbReference type="InterPro" id="IPR017972">
    <property type="entry name" value="Cyt_P450_CS"/>
</dbReference>
<evidence type="ECO:0000256" key="3">
    <source>
        <dbReference type="ARBA" id="ARBA00004406"/>
    </source>
</evidence>
<keyword evidence="5 13" id="KW-0349">Heme</keyword>
<keyword evidence="7" id="KW-0256">Endoplasmic reticulum</keyword>
<reference evidence="15 16" key="1">
    <citation type="submission" date="2024-05" db="EMBL/GenBank/DDBJ databases">
        <authorList>
            <person name="Wallberg A."/>
        </authorList>
    </citation>
    <scope>NUCLEOTIDE SEQUENCE [LARGE SCALE GENOMIC DNA]</scope>
</reference>
<evidence type="ECO:0000256" key="11">
    <source>
        <dbReference type="ARBA" id="ARBA00023033"/>
    </source>
</evidence>
<dbReference type="SUPFAM" id="SSF48264">
    <property type="entry name" value="Cytochrome P450"/>
    <property type="match status" value="1"/>
</dbReference>
<dbReference type="GO" id="GO:0005789">
    <property type="term" value="C:endoplasmic reticulum membrane"/>
    <property type="evidence" value="ECO:0007669"/>
    <property type="project" value="UniProtKB-SubCell"/>
</dbReference>
<evidence type="ECO:0000256" key="1">
    <source>
        <dbReference type="ARBA" id="ARBA00001971"/>
    </source>
</evidence>
<evidence type="ECO:0000256" key="10">
    <source>
        <dbReference type="ARBA" id="ARBA00023004"/>
    </source>
</evidence>
<evidence type="ECO:0000256" key="7">
    <source>
        <dbReference type="ARBA" id="ARBA00022824"/>
    </source>
</evidence>
<comment type="similarity">
    <text evidence="4 14">Belongs to the cytochrome P450 family.</text>
</comment>
<keyword evidence="6 13" id="KW-0479">Metal-binding</keyword>
<evidence type="ECO:0000313" key="15">
    <source>
        <dbReference type="EMBL" id="CAL4062457.1"/>
    </source>
</evidence>